<accession>A0AAJ0F8E4</accession>
<dbReference type="PANTHER" id="PTHR35596">
    <property type="entry name" value="DUF2263 DOMAIN-CONTAINING PROTEIN"/>
    <property type="match status" value="1"/>
</dbReference>
<evidence type="ECO:0000313" key="3">
    <source>
        <dbReference type="Proteomes" id="UP001239445"/>
    </source>
</evidence>
<dbReference type="SUPFAM" id="SSF52949">
    <property type="entry name" value="Macro domain-like"/>
    <property type="match status" value="1"/>
</dbReference>
<dbReference type="Gene3D" id="3.40.220.10">
    <property type="entry name" value="Leucine Aminopeptidase, subunit E, domain 1"/>
    <property type="match status" value="1"/>
</dbReference>
<evidence type="ECO:0000313" key="2">
    <source>
        <dbReference type="EMBL" id="KAK1752039.1"/>
    </source>
</evidence>
<dbReference type="Proteomes" id="UP001239445">
    <property type="component" value="Unassembled WGS sequence"/>
</dbReference>
<keyword evidence="3" id="KW-1185">Reference proteome</keyword>
<dbReference type="AlphaFoldDB" id="A0AAJ0F8E4"/>
<gene>
    <name evidence="2" type="ORF">QBC47DRAFT_349954</name>
</gene>
<dbReference type="PANTHER" id="PTHR35596:SF1">
    <property type="entry name" value="MICROBIAL-TYPE PARG CATALYTIC DOMAIN-CONTAINING PROTEIN"/>
    <property type="match status" value="1"/>
</dbReference>
<reference evidence="2" key="1">
    <citation type="submission" date="2023-06" db="EMBL/GenBank/DDBJ databases">
        <title>Genome-scale phylogeny and comparative genomics of the fungal order Sordariales.</title>
        <authorList>
            <consortium name="Lawrence Berkeley National Laboratory"/>
            <person name="Hensen N."/>
            <person name="Bonometti L."/>
            <person name="Westerberg I."/>
            <person name="Brannstrom I.O."/>
            <person name="Guillou S."/>
            <person name="Cros-Aarteil S."/>
            <person name="Calhoun S."/>
            <person name="Haridas S."/>
            <person name="Kuo A."/>
            <person name="Mondo S."/>
            <person name="Pangilinan J."/>
            <person name="Riley R."/>
            <person name="Labutti K."/>
            <person name="Andreopoulos B."/>
            <person name="Lipzen A."/>
            <person name="Chen C."/>
            <person name="Yanf M."/>
            <person name="Daum C."/>
            <person name="Ng V."/>
            <person name="Clum A."/>
            <person name="Steindorff A."/>
            <person name="Ohm R."/>
            <person name="Martin F."/>
            <person name="Silar P."/>
            <person name="Natvig D."/>
            <person name="Lalanne C."/>
            <person name="Gautier V."/>
            <person name="Ament-Velasquez S.L."/>
            <person name="Kruys A."/>
            <person name="Hutchinson M.I."/>
            <person name="Powell A.J."/>
            <person name="Barry K."/>
            <person name="Miller A.N."/>
            <person name="Grigoriev I.V."/>
            <person name="Debuchy R."/>
            <person name="Gladieux P."/>
            <person name="Thoren M.H."/>
            <person name="Johannesson H."/>
        </authorList>
    </citation>
    <scope>NUCLEOTIDE SEQUENCE</scope>
    <source>
        <strain evidence="2">PSN4</strain>
    </source>
</reference>
<dbReference type="InterPro" id="IPR019261">
    <property type="entry name" value="PARG_cat_microbial"/>
</dbReference>
<feature type="domain" description="Microbial-type PARG catalytic" evidence="1">
    <location>
        <begin position="118"/>
        <end position="184"/>
    </location>
</feature>
<name>A0AAJ0F8E4_9PEZI</name>
<sequence length="335" mass="35915">MQNQSYQARRRALADIAKETIALTPTIAASLPHLALSTAVRLDLSTLPPLDPTKCPRYTLPSDPSLVGTTIRVLPSDSFDAAIAMPSTILGPAPATLHSTAEIESHRLAQLKSLSLRPENVRDDESARVAVLNMASDKTPGGGWLGGAAAQEEALCFRSSLASSLDRGFYPIPDRSGVYTRDVVVFRTAMADGHGLMTAAGVEETRLPVVSVLSVAGIRRPPVRSLVEAGGVRRAVFARDGDRELTKDKMRLCLRMAGMGGHAMVVLGALGCGAFRNPAGEVAACWGEVLGEEEFSGGWFREVWFAVYDRKGDGNLPVFEEALDGRRFGVRTARE</sequence>
<dbReference type="InterPro" id="IPR043472">
    <property type="entry name" value="Macro_dom-like"/>
</dbReference>
<comment type="caution">
    <text evidence="2">The sequence shown here is derived from an EMBL/GenBank/DDBJ whole genome shotgun (WGS) entry which is preliminary data.</text>
</comment>
<proteinExistence type="predicted"/>
<dbReference type="EMBL" id="MU839840">
    <property type="protein sequence ID" value="KAK1752039.1"/>
    <property type="molecule type" value="Genomic_DNA"/>
</dbReference>
<protein>
    <recommendedName>
        <fullName evidence="1">Microbial-type PARG catalytic domain-containing protein</fullName>
    </recommendedName>
</protein>
<dbReference type="Pfam" id="PF10021">
    <property type="entry name" value="PARG_cat_microb"/>
    <property type="match status" value="1"/>
</dbReference>
<evidence type="ECO:0000259" key="1">
    <source>
        <dbReference type="Pfam" id="PF10021"/>
    </source>
</evidence>
<organism evidence="2 3">
    <name type="scientific">Echria macrotheca</name>
    <dbReference type="NCBI Taxonomy" id="438768"/>
    <lineage>
        <taxon>Eukaryota</taxon>
        <taxon>Fungi</taxon>
        <taxon>Dikarya</taxon>
        <taxon>Ascomycota</taxon>
        <taxon>Pezizomycotina</taxon>
        <taxon>Sordariomycetes</taxon>
        <taxon>Sordariomycetidae</taxon>
        <taxon>Sordariales</taxon>
        <taxon>Schizotheciaceae</taxon>
        <taxon>Echria</taxon>
    </lineage>
</organism>